<dbReference type="AlphaFoldDB" id="B9K789"/>
<keyword evidence="2" id="KW-1185">Reference proteome</keyword>
<dbReference type="Proteomes" id="UP000000445">
    <property type="component" value="Chromosome"/>
</dbReference>
<dbReference type="STRING" id="309803.CTN_0646"/>
<organism evidence="1 2">
    <name type="scientific">Thermotoga neapolitana (strain ATCC 49049 / DSM 4359 / NBRC 107923 / NS-E)</name>
    <dbReference type="NCBI Taxonomy" id="309803"/>
    <lineage>
        <taxon>Bacteria</taxon>
        <taxon>Thermotogati</taxon>
        <taxon>Thermotogota</taxon>
        <taxon>Thermotogae</taxon>
        <taxon>Thermotogales</taxon>
        <taxon>Thermotogaceae</taxon>
        <taxon>Thermotoga</taxon>
    </lineage>
</organism>
<evidence type="ECO:0000313" key="2">
    <source>
        <dbReference type="Proteomes" id="UP000000445"/>
    </source>
</evidence>
<name>B9K789_THENN</name>
<evidence type="ECO:0000313" key="1">
    <source>
        <dbReference type="EMBL" id="ACM22822.1"/>
    </source>
</evidence>
<protein>
    <submittedName>
        <fullName evidence="1">Uncharacterized protein</fullName>
    </submittedName>
</protein>
<sequence>MDKEKYIKGIEKALQRIAVRDLKDVDISEIWIETALPRDLIKEILKEESLNIPPGIESIRDGREILWKRSGS</sequence>
<dbReference type="HOGENOM" id="CLU_186688_0_0_0"/>
<reference evidence="1 2" key="1">
    <citation type="journal article" date="2009" name="Biosci. Biotechnol. Biochem.">
        <title>WeGAS: a web-based microbial genome annotation system.</title>
        <authorList>
            <person name="Lee D."/>
            <person name="Seo H."/>
            <person name="Park C."/>
            <person name="Park K."/>
        </authorList>
    </citation>
    <scope>NUCLEOTIDE SEQUENCE [LARGE SCALE GENOMIC DNA]</scope>
    <source>
        <strain evidence="2">ATCC 49049 / DSM 4359 / NBRC 107923 / NS-E</strain>
    </source>
</reference>
<proteinExistence type="predicted"/>
<dbReference type="KEGG" id="tna:CTN_0646"/>
<gene>
    <name evidence="1" type="ordered locus">CTN_0646</name>
</gene>
<dbReference type="EMBL" id="CP000916">
    <property type="protein sequence ID" value="ACM22822.1"/>
    <property type="molecule type" value="Genomic_DNA"/>
</dbReference>
<accession>B9K789</accession>
<dbReference type="RefSeq" id="WP_015919141.1">
    <property type="nucleotide sequence ID" value="NC_011978.1"/>
</dbReference>